<dbReference type="EMBL" id="JADGJW010000535">
    <property type="protein sequence ID" value="KAJ3215563.1"/>
    <property type="molecule type" value="Genomic_DNA"/>
</dbReference>
<dbReference type="Proteomes" id="UP001211065">
    <property type="component" value="Unassembled WGS sequence"/>
</dbReference>
<dbReference type="Pfam" id="PF10303">
    <property type="entry name" value="DUF2408"/>
    <property type="match status" value="1"/>
</dbReference>
<dbReference type="PANTHER" id="PTHR28086">
    <property type="entry name" value="UPF0662 PROTEIN YPL260W"/>
    <property type="match status" value="1"/>
</dbReference>
<evidence type="ECO:0000313" key="1">
    <source>
        <dbReference type="EMBL" id="KAJ3215563.1"/>
    </source>
</evidence>
<evidence type="ECO:0000313" key="2">
    <source>
        <dbReference type="Proteomes" id="UP001211065"/>
    </source>
</evidence>
<dbReference type="GO" id="GO:0005634">
    <property type="term" value="C:nucleus"/>
    <property type="evidence" value="ECO:0007669"/>
    <property type="project" value="TreeGrafter"/>
</dbReference>
<name>A0AAD5TYD4_9FUNG</name>
<dbReference type="PANTHER" id="PTHR28086:SF1">
    <property type="entry name" value="CU(2+) SUPPRESSING AND BLEOMYCIN SENSITIVE PROTEIN 1"/>
    <property type="match status" value="1"/>
</dbReference>
<comment type="caution">
    <text evidence="1">The sequence shown here is derived from an EMBL/GenBank/DDBJ whole genome shotgun (WGS) entry which is preliminary data.</text>
</comment>
<dbReference type="GO" id="GO:0005737">
    <property type="term" value="C:cytoplasm"/>
    <property type="evidence" value="ECO:0007669"/>
    <property type="project" value="TreeGrafter"/>
</dbReference>
<proteinExistence type="predicted"/>
<organism evidence="1 2">
    <name type="scientific">Clydaea vesicula</name>
    <dbReference type="NCBI Taxonomy" id="447962"/>
    <lineage>
        <taxon>Eukaryota</taxon>
        <taxon>Fungi</taxon>
        <taxon>Fungi incertae sedis</taxon>
        <taxon>Chytridiomycota</taxon>
        <taxon>Chytridiomycota incertae sedis</taxon>
        <taxon>Chytridiomycetes</taxon>
        <taxon>Lobulomycetales</taxon>
        <taxon>Lobulomycetaceae</taxon>
        <taxon>Clydaea</taxon>
    </lineage>
</organism>
<dbReference type="AlphaFoldDB" id="A0AAD5TYD4"/>
<keyword evidence="2" id="KW-1185">Reference proteome</keyword>
<protein>
    <submittedName>
        <fullName evidence="1">Uncharacterized protein</fullName>
    </submittedName>
</protein>
<dbReference type="InterPro" id="IPR018810">
    <property type="entry name" value="UPF0662"/>
</dbReference>
<reference evidence="1" key="1">
    <citation type="submission" date="2020-05" db="EMBL/GenBank/DDBJ databases">
        <title>Phylogenomic resolution of chytrid fungi.</title>
        <authorList>
            <person name="Stajich J.E."/>
            <person name="Amses K."/>
            <person name="Simmons R."/>
            <person name="Seto K."/>
            <person name="Myers J."/>
            <person name="Bonds A."/>
            <person name="Quandt C.A."/>
            <person name="Barry K."/>
            <person name="Liu P."/>
            <person name="Grigoriev I."/>
            <person name="Longcore J.E."/>
            <person name="James T.Y."/>
        </authorList>
    </citation>
    <scope>NUCLEOTIDE SEQUENCE</scope>
    <source>
        <strain evidence="1">JEL0476</strain>
    </source>
</reference>
<accession>A0AAD5TYD4</accession>
<sequence>MTRREKSTRNEAVMPVLMNLQHDLRNKHKEKAPKLTEIQDLAERTWKANFMYENRLAKLEKEKRMLENTMKNVWEGFDKLILPMWRIDDDLVPVYENLVEIKRSLEALDCQPFYNADDSERLLKLQEQLHNIENEHCVNGLYVPIGWKRNERIPSGQSILASLMARNYKLVRHIQERGPTVSSELIPLESRLRRIIQTLDMIKENYTAPYEDDFGPIPIEPLEIRLLQDQLAEIEGMKENGMFYAEDGSIPSGQAVLHSLLEEAYDLVHDCLIQIENQRAGNKEVDLVEIALSKARYVSDSIVTQASAVTKDIAAGARSVSLSSLHALQASLDEGSYYLRKVIENPSDSVKSTSRVLASTTRAALGFLSKLYGEFEPVDPSLLDTYNQILKTRNDLKLLRNEFDLNKIRNEVLDTVNLNKRLRILQEELDAIDRQKVDGKFVNKDGEIPRGQALLSSILDESYCLVAEML</sequence>
<gene>
    <name evidence="1" type="ORF">HK099_006305</name>
</gene>